<dbReference type="PRINTS" id="PR00237">
    <property type="entry name" value="GPCRRHODOPSN"/>
</dbReference>
<keyword evidence="13" id="KW-1185">Reference proteome</keyword>
<feature type="domain" description="G-protein coupled receptors family 1 profile" evidence="11">
    <location>
        <begin position="1"/>
        <end position="118"/>
    </location>
</feature>
<dbReference type="InParanoid" id="F6V8X4"/>
<evidence type="ECO:0000259" key="11">
    <source>
        <dbReference type="PROSITE" id="PS50262"/>
    </source>
</evidence>
<dbReference type="Ensembl" id="ENSCINT00000010830.3">
    <property type="protein sequence ID" value="ENSCINP00000010830.3"/>
    <property type="gene ID" value="ENSCING00000018919.1"/>
</dbReference>
<reference evidence="13" key="1">
    <citation type="journal article" date="2002" name="Science">
        <title>The draft genome of Ciona intestinalis: insights into chordate and vertebrate origins.</title>
        <authorList>
            <person name="Dehal P."/>
            <person name="Satou Y."/>
            <person name="Campbell R.K."/>
            <person name="Chapman J."/>
            <person name="Degnan B."/>
            <person name="De Tomaso A."/>
            <person name="Davidson B."/>
            <person name="Di Gregorio A."/>
            <person name="Gelpke M."/>
            <person name="Goodstein D.M."/>
            <person name="Harafuji N."/>
            <person name="Hastings K.E."/>
            <person name="Ho I."/>
            <person name="Hotta K."/>
            <person name="Huang W."/>
            <person name="Kawashima T."/>
            <person name="Lemaire P."/>
            <person name="Martinez D."/>
            <person name="Meinertzhagen I.A."/>
            <person name="Necula S."/>
            <person name="Nonaka M."/>
            <person name="Putnam N."/>
            <person name="Rash S."/>
            <person name="Saiga H."/>
            <person name="Satake M."/>
            <person name="Terry A."/>
            <person name="Yamada L."/>
            <person name="Wang H.G."/>
            <person name="Awazu S."/>
            <person name="Azumi K."/>
            <person name="Boore J."/>
            <person name="Branno M."/>
            <person name="Chin-Bow S."/>
            <person name="DeSantis R."/>
            <person name="Doyle S."/>
            <person name="Francino P."/>
            <person name="Keys D.N."/>
            <person name="Haga S."/>
            <person name="Hayashi H."/>
            <person name="Hino K."/>
            <person name="Imai K.S."/>
            <person name="Inaba K."/>
            <person name="Kano S."/>
            <person name="Kobayashi K."/>
            <person name="Kobayashi M."/>
            <person name="Lee B.I."/>
            <person name="Makabe K.W."/>
            <person name="Manohar C."/>
            <person name="Matassi G."/>
            <person name="Medina M."/>
            <person name="Mochizuki Y."/>
            <person name="Mount S."/>
            <person name="Morishita T."/>
            <person name="Miura S."/>
            <person name="Nakayama A."/>
            <person name="Nishizaka S."/>
            <person name="Nomoto H."/>
            <person name="Ohta F."/>
            <person name="Oishi K."/>
            <person name="Rigoutsos I."/>
            <person name="Sano M."/>
            <person name="Sasaki A."/>
            <person name="Sasakura Y."/>
            <person name="Shoguchi E."/>
            <person name="Shin-i T."/>
            <person name="Spagnuolo A."/>
            <person name="Stainier D."/>
            <person name="Suzuki M.M."/>
            <person name="Tassy O."/>
            <person name="Takatori N."/>
            <person name="Tokuoka M."/>
            <person name="Yagi K."/>
            <person name="Yoshizaki F."/>
            <person name="Wada S."/>
            <person name="Zhang C."/>
            <person name="Hyatt P.D."/>
            <person name="Larimer F."/>
            <person name="Detter C."/>
            <person name="Doggett N."/>
            <person name="Glavina T."/>
            <person name="Hawkins T."/>
            <person name="Richardson P."/>
            <person name="Lucas S."/>
            <person name="Kohara Y."/>
            <person name="Levine M."/>
            <person name="Satoh N."/>
            <person name="Rokhsar D.S."/>
        </authorList>
    </citation>
    <scope>NUCLEOTIDE SEQUENCE [LARGE SCALE GENOMIC DNA]</scope>
</reference>
<dbReference type="EMBL" id="EAAA01002637">
    <property type="status" value="NOT_ANNOTATED_CDS"/>
    <property type="molecule type" value="Genomic_DNA"/>
</dbReference>
<evidence type="ECO:0000313" key="13">
    <source>
        <dbReference type="Proteomes" id="UP000008144"/>
    </source>
</evidence>
<keyword evidence="6 10" id="KW-0472">Membrane</keyword>
<dbReference type="PROSITE" id="PS50262">
    <property type="entry name" value="G_PROTEIN_RECEP_F1_2"/>
    <property type="match status" value="1"/>
</dbReference>
<evidence type="ECO:0000256" key="10">
    <source>
        <dbReference type="SAM" id="Phobius"/>
    </source>
</evidence>
<feature type="compositionally biased region" description="Polar residues" evidence="9">
    <location>
        <begin position="187"/>
        <end position="201"/>
    </location>
</feature>
<keyword evidence="5" id="KW-0297">G-protein coupled receptor</keyword>
<dbReference type="AlphaFoldDB" id="F6V8X4"/>
<dbReference type="InterPro" id="IPR017452">
    <property type="entry name" value="GPCR_Rhodpsn_7TM"/>
</dbReference>
<comment type="subcellular location">
    <subcellularLocation>
        <location evidence="1">Cell membrane</location>
        <topology evidence="1">Multi-pass membrane protein</topology>
    </subcellularLocation>
</comment>
<dbReference type="PANTHER" id="PTHR24248">
    <property type="entry name" value="ADRENERGIC RECEPTOR-RELATED G-PROTEIN COUPLED RECEPTOR"/>
    <property type="match status" value="1"/>
</dbReference>
<evidence type="ECO:0000256" key="5">
    <source>
        <dbReference type="ARBA" id="ARBA00023040"/>
    </source>
</evidence>
<evidence type="ECO:0000256" key="3">
    <source>
        <dbReference type="ARBA" id="ARBA00022692"/>
    </source>
</evidence>
<accession>F6V8X4</accession>
<evidence type="ECO:0000313" key="12">
    <source>
        <dbReference type="Ensembl" id="ENSCINP00000010830.3"/>
    </source>
</evidence>
<evidence type="ECO:0000256" key="2">
    <source>
        <dbReference type="ARBA" id="ARBA00022475"/>
    </source>
</evidence>
<dbReference type="STRING" id="7719.ENSCINP00000010830"/>
<dbReference type="HOGENOM" id="CLU_1285854_0_0_1"/>
<keyword evidence="2" id="KW-1003">Cell membrane</keyword>
<evidence type="ECO:0000256" key="8">
    <source>
        <dbReference type="ARBA" id="ARBA00023224"/>
    </source>
</evidence>
<dbReference type="GO" id="GO:0005886">
    <property type="term" value="C:plasma membrane"/>
    <property type="evidence" value="ECO:0007669"/>
    <property type="project" value="UniProtKB-SubCell"/>
</dbReference>
<evidence type="ECO:0000256" key="6">
    <source>
        <dbReference type="ARBA" id="ARBA00023136"/>
    </source>
</evidence>
<reference evidence="12" key="2">
    <citation type="journal article" date="2008" name="Genome Biol.">
        <title>Improved genome assembly and evidence-based global gene model set for the chordate Ciona intestinalis: new insight into intron and operon populations.</title>
        <authorList>
            <person name="Satou Y."/>
            <person name="Mineta K."/>
            <person name="Ogasawara M."/>
            <person name="Sasakura Y."/>
            <person name="Shoguchi E."/>
            <person name="Ueno K."/>
            <person name="Yamada L."/>
            <person name="Matsumoto J."/>
            <person name="Wasserscheid J."/>
            <person name="Dewar K."/>
            <person name="Wiley G.B."/>
            <person name="Macmil S.L."/>
            <person name="Roe B.A."/>
            <person name="Zeller R.W."/>
            <person name="Hastings K.E."/>
            <person name="Lemaire P."/>
            <person name="Lindquist E."/>
            <person name="Endo T."/>
            <person name="Hotta K."/>
            <person name="Inaba K."/>
        </authorList>
    </citation>
    <scope>NUCLEOTIDE SEQUENCE [LARGE SCALE GENOMIC DNA]</scope>
    <source>
        <strain evidence="12">wild type</strain>
    </source>
</reference>
<protein>
    <recommendedName>
        <fullName evidence="11">G-protein coupled receptors family 1 profile domain-containing protein</fullName>
    </recommendedName>
</protein>
<evidence type="ECO:0000256" key="9">
    <source>
        <dbReference type="SAM" id="MobiDB-lite"/>
    </source>
</evidence>
<feature type="transmembrane region" description="Helical" evidence="10">
    <location>
        <begin position="64"/>
        <end position="88"/>
    </location>
</feature>
<keyword evidence="4 10" id="KW-1133">Transmembrane helix</keyword>
<feature type="region of interest" description="Disordered" evidence="9">
    <location>
        <begin position="185"/>
        <end position="215"/>
    </location>
</feature>
<dbReference type="InterPro" id="IPR000276">
    <property type="entry name" value="GPCR_Rhodpsn"/>
</dbReference>
<keyword evidence="3 10" id="KW-0812">Transmembrane</keyword>
<organism evidence="12 13">
    <name type="scientific">Ciona intestinalis</name>
    <name type="common">Transparent sea squirt</name>
    <name type="synonym">Ascidia intestinalis</name>
    <dbReference type="NCBI Taxonomy" id="7719"/>
    <lineage>
        <taxon>Eukaryota</taxon>
        <taxon>Metazoa</taxon>
        <taxon>Chordata</taxon>
        <taxon>Tunicata</taxon>
        <taxon>Ascidiacea</taxon>
        <taxon>Phlebobranchia</taxon>
        <taxon>Cionidae</taxon>
        <taxon>Ciona</taxon>
    </lineage>
</organism>
<dbReference type="Pfam" id="PF00001">
    <property type="entry name" value="7tm_1"/>
    <property type="match status" value="1"/>
</dbReference>
<dbReference type="SUPFAM" id="SSF81321">
    <property type="entry name" value="Family A G protein-coupled receptor-like"/>
    <property type="match status" value="1"/>
</dbReference>
<dbReference type="PANTHER" id="PTHR24248:SF195">
    <property type="entry name" value="D(1) DOPAMINE RECEPTOR-LIKE"/>
    <property type="match status" value="1"/>
</dbReference>
<dbReference type="Gene3D" id="1.20.1070.10">
    <property type="entry name" value="Rhodopsin 7-helix transmembrane proteins"/>
    <property type="match status" value="1"/>
</dbReference>
<reference evidence="12" key="4">
    <citation type="submission" date="2025-09" db="UniProtKB">
        <authorList>
            <consortium name="Ensembl"/>
        </authorList>
    </citation>
    <scope>IDENTIFICATION</scope>
</reference>
<sequence>MIYAVVSSCISFYIPLTIMICAYSVVFKIAIQKRGEIRNRRGVFRRASMPGSKSLLWGKREHRAVFTMGIIMGTFVVCWLPFFIVNIAQVFCQCIGATPFLMVNCLGYINSFFNPIIYCHSMEFRRAFKRVLMCGLCRDGFQQTSRASLSISYVSSSRSSVRTESSLFQLTSFLLSGGNSAKRRASRLSNVSGRSNRTSPENGRDSPACNSNSQL</sequence>
<keyword evidence="7" id="KW-0675">Receptor</keyword>
<feature type="transmembrane region" description="Helical" evidence="10">
    <location>
        <begin position="100"/>
        <end position="120"/>
    </location>
</feature>
<keyword evidence="8" id="KW-0807">Transducer</keyword>
<name>F6V8X4_CIOIN</name>
<feature type="transmembrane region" description="Helical" evidence="10">
    <location>
        <begin position="12"/>
        <end position="31"/>
    </location>
</feature>
<reference evidence="12" key="3">
    <citation type="submission" date="2025-08" db="UniProtKB">
        <authorList>
            <consortium name="Ensembl"/>
        </authorList>
    </citation>
    <scope>IDENTIFICATION</scope>
</reference>
<evidence type="ECO:0000256" key="1">
    <source>
        <dbReference type="ARBA" id="ARBA00004651"/>
    </source>
</evidence>
<proteinExistence type="predicted"/>
<dbReference type="Proteomes" id="UP000008144">
    <property type="component" value="Chromosome 8"/>
</dbReference>
<evidence type="ECO:0000256" key="7">
    <source>
        <dbReference type="ARBA" id="ARBA00023170"/>
    </source>
</evidence>
<evidence type="ECO:0000256" key="4">
    <source>
        <dbReference type="ARBA" id="ARBA00022989"/>
    </source>
</evidence>
<dbReference type="GeneTree" id="ENSGT00940000167322"/>
<dbReference type="GO" id="GO:0004930">
    <property type="term" value="F:G protein-coupled receptor activity"/>
    <property type="evidence" value="ECO:0007669"/>
    <property type="project" value="UniProtKB-KW"/>
</dbReference>